<evidence type="ECO:0000313" key="3">
    <source>
        <dbReference type="Proteomes" id="UP000271087"/>
    </source>
</evidence>
<feature type="non-terminal residue" evidence="2">
    <location>
        <position position="1"/>
    </location>
</feature>
<dbReference type="PANTHER" id="PTHR47331:SF2">
    <property type="match status" value="1"/>
</dbReference>
<dbReference type="Gene3D" id="3.30.420.10">
    <property type="entry name" value="Ribonuclease H-like superfamily/Ribonuclease H"/>
    <property type="match status" value="1"/>
</dbReference>
<name>A0A3P7MS36_ONCOC</name>
<dbReference type="GO" id="GO:0003676">
    <property type="term" value="F:nucleic acid binding"/>
    <property type="evidence" value="ECO:0007669"/>
    <property type="project" value="InterPro"/>
</dbReference>
<dbReference type="PANTHER" id="PTHR47331">
    <property type="entry name" value="PHD-TYPE DOMAIN-CONTAINING PROTEIN"/>
    <property type="match status" value="1"/>
</dbReference>
<keyword evidence="3" id="KW-1185">Reference proteome</keyword>
<organism evidence="2 3">
    <name type="scientific">Onchocerca ochengi</name>
    <name type="common">Filarial nematode worm</name>
    <dbReference type="NCBI Taxonomy" id="42157"/>
    <lineage>
        <taxon>Eukaryota</taxon>
        <taxon>Metazoa</taxon>
        <taxon>Ecdysozoa</taxon>
        <taxon>Nematoda</taxon>
        <taxon>Chromadorea</taxon>
        <taxon>Rhabditida</taxon>
        <taxon>Spirurina</taxon>
        <taxon>Spiruromorpha</taxon>
        <taxon>Filarioidea</taxon>
        <taxon>Onchocercidae</taxon>
        <taxon>Onchocerca</taxon>
    </lineage>
</organism>
<dbReference type="Pfam" id="PF17921">
    <property type="entry name" value="Integrase_H2C2"/>
    <property type="match status" value="1"/>
</dbReference>
<protein>
    <recommendedName>
        <fullName evidence="1">Integrase zinc-binding domain-containing protein</fullName>
    </recommendedName>
</protein>
<dbReference type="SUPFAM" id="SSF53098">
    <property type="entry name" value="Ribonuclease H-like"/>
    <property type="match status" value="1"/>
</dbReference>
<evidence type="ECO:0000259" key="1">
    <source>
        <dbReference type="Pfam" id="PF17921"/>
    </source>
</evidence>
<dbReference type="InterPro" id="IPR012337">
    <property type="entry name" value="RNaseH-like_sf"/>
</dbReference>
<dbReference type="InterPro" id="IPR041588">
    <property type="entry name" value="Integrase_H2C2"/>
</dbReference>
<dbReference type="InterPro" id="IPR036397">
    <property type="entry name" value="RNaseH_sf"/>
</dbReference>
<dbReference type="EMBL" id="UYRW01015417">
    <property type="protein sequence ID" value="VDN01919.1"/>
    <property type="molecule type" value="Genomic_DNA"/>
</dbReference>
<proteinExistence type="predicted"/>
<accession>A0A3P7MS36</accession>
<dbReference type="AlphaFoldDB" id="A0A3P7MS36"/>
<sequence>LLIRRQHEALYHAGIAHTLSEMRRKFWIPKGRMEVKRRSRTFAQIGLDYLGPLSIKIENGVTKRWFALFTCFTTRAVHLELLENLSAESFLHVLRRFISRRGYLERQCKPIPTSFQSHEGPTPKLSDFLAEKGMTWESIIRELLGVEDFTKD</sequence>
<dbReference type="Proteomes" id="UP000271087">
    <property type="component" value="Unassembled WGS sequence"/>
</dbReference>
<feature type="domain" description="Integrase zinc-binding" evidence="1">
    <location>
        <begin position="2"/>
        <end position="38"/>
    </location>
</feature>
<reference evidence="2 3" key="1">
    <citation type="submission" date="2018-08" db="EMBL/GenBank/DDBJ databases">
        <authorList>
            <person name="Laetsch R D."/>
            <person name="Stevens L."/>
            <person name="Kumar S."/>
            <person name="Blaxter L. M."/>
        </authorList>
    </citation>
    <scope>NUCLEOTIDE SEQUENCE [LARGE SCALE GENOMIC DNA]</scope>
</reference>
<gene>
    <name evidence="2" type="ORF">NOO_LOCUS13433</name>
</gene>
<dbReference type="OrthoDB" id="5869543at2759"/>
<evidence type="ECO:0000313" key="2">
    <source>
        <dbReference type="EMBL" id="VDN01919.1"/>
    </source>
</evidence>